<dbReference type="AlphaFoldDB" id="A0A0E0I9J4"/>
<proteinExistence type="predicted"/>
<dbReference type="HOGENOM" id="CLU_2310663_0_0_1"/>
<protein>
    <submittedName>
        <fullName evidence="1">Uncharacterized protein</fullName>
    </submittedName>
</protein>
<organism evidence="1">
    <name type="scientific">Oryza nivara</name>
    <name type="common">Indian wild rice</name>
    <name type="synonym">Oryza sativa f. spontanea</name>
    <dbReference type="NCBI Taxonomy" id="4536"/>
    <lineage>
        <taxon>Eukaryota</taxon>
        <taxon>Viridiplantae</taxon>
        <taxon>Streptophyta</taxon>
        <taxon>Embryophyta</taxon>
        <taxon>Tracheophyta</taxon>
        <taxon>Spermatophyta</taxon>
        <taxon>Magnoliopsida</taxon>
        <taxon>Liliopsida</taxon>
        <taxon>Poales</taxon>
        <taxon>Poaceae</taxon>
        <taxon>BOP clade</taxon>
        <taxon>Oryzoideae</taxon>
        <taxon>Oryzeae</taxon>
        <taxon>Oryzinae</taxon>
        <taxon>Oryza</taxon>
    </lineage>
</organism>
<reference evidence="1" key="1">
    <citation type="submission" date="2015-04" db="UniProtKB">
        <authorList>
            <consortium name="EnsemblPlants"/>
        </authorList>
    </citation>
    <scope>IDENTIFICATION</scope>
    <source>
        <strain evidence="1">SL10</strain>
    </source>
</reference>
<dbReference type="Gramene" id="ONIVA08G09300.1">
    <property type="protein sequence ID" value="ONIVA08G09300.1"/>
    <property type="gene ID" value="ONIVA08G09300"/>
</dbReference>
<name>A0A0E0I9J4_ORYNI</name>
<keyword evidence="2" id="KW-1185">Reference proteome</keyword>
<evidence type="ECO:0000313" key="2">
    <source>
        <dbReference type="Proteomes" id="UP000006591"/>
    </source>
</evidence>
<sequence length="100" mass="11334">MSYCHHAITVMIISRLKRSTGHKSLRNSPAACLDPCTLDVTCTSNYSLNKSMVIQVLYRDGSCRTERGANEPHAIVHALLCLWLCRPLYQVPIKPCVWIY</sequence>
<reference evidence="1" key="2">
    <citation type="submission" date="2018-04" db="EMBL/GenBank/DDBJ databases">
        <title>OnivRS2 (Oryza nivara Reference Sequence Version 2).</title>
        <authorList>
            <person name="Zhang J."/>
            <person name="Kudrna D."/>
            <person name="Lee S."/>
            <person name="Talag J."/>
            <person name="Rajasekar S."/>
            <person name="Welchert J."/>
            <person name="Hsing Y.-I."/>
            <person name="Wing R.A."/>
        </authorList>
    </citation>
    <scope>NUCLEOTIDE SEQUENCE [LARGE SCALE GENOMIC DNA]</scope>
    <source>
        <strain evidence="1">SL10</strain>
    </source>
</reference>
<dbReference type="Proteomes" id="UP000006591">
    <property type="component" value="Chromosome 8"/>
</dbReference>
<evidence type="ECO:0000313" key="1">
    <source>
        <dbReference type="EnsemblPlants" id="ONIVA08G09300.1"/>
    </source>
</evidence>
<dbReference type="EnsemblPlants" id="ONIVA08G09300.1">
    <property type="protein sequence ID" value="ONIVA08G09300.1"/>
    <property type="gene ID" value="ONIVA08G09300"/>
</dbReference>
<accession>A0A0E0I9J4</accession>